<organism evidence="3 4">
    <name type="scientific">Azospirillum melinis</name>
    <dbReference type="NCBI Taxonomy" id="328839"/>
    <lineage>
        <taxon>Bacteria</taxon>
        <taxon>Pseudomonadati</taxon>
        <taxon>Pseudomonadota</taxon>
        <taxon>Alphaproteobacteria</taxon>
        <taxon>Rhodospirillales</taxon>
        <taxon>Azospirillaceae</taxon>
        <taxon>Azospirillum</taxon>
    </lineage>
</organism>
<accession>A0ABX2K4L0</accession>
<feature type="region of interest" description="Disordered" evidence="1">
    <location>
        <begin position="28"/>
        <end position="48"/>
    </location>
</feature>
<reference evidence="3 4" key="1">
    <citation type="submission" date="2019-10" db="EMBL/GenBank/DDBJ databases">
        <title>Genome sequence of Azospirillum melinis.</title>
        <authorList>
            <person name="Ambrosini A."/>
            <person name="Sant'Anna F.H."/>
            <person name="Cassan F.D."/>
            <person name="Souza E.M."/>
            <person name="Passaglia L.M.P."/>
        </authorList>
    </citation>
    <scope>NUCLEOTIDE SEQUENCE [LARGE SCALE GENOMIC DNA]</scope>
    <source>
        <strain evidence="3 4">TMCY0552</strain>
    </source>
</reference>
<gene>
    <name evidence="3" type="ORF">GBZ48_02700</name>
</gene>
<keyword evidence="4" id="KW-1185">Reference proteome</keyword>
<sequence length="160" mass="17553">MDKATRIGRSGVAGAAAALLFGWLRQGRARRPKHKPQQEGSNPDTRFEARDTPPWLFPVLGGLAAGLIVAVVVSLLLIFPNAARDENHALTTPMPEPRLQTDPVADLKRYKAQAMERLTGYGWADRAHGIAHIPINEAMRRVAEHGIADWPADARRGAQR</sequence>
<name>A0ABX2K4L0_9PROT</name>
<keyword evidence="2" id="KW-0472">Membrane</keyword>
<comment type="caution">
    <text evidence="3">The sequence shown here is derived from an EMBL/GenBank/DDBJ whole genome shotgun (WGS) entry which is preliminary data.</text>
</comment>
<dbReference type="EMBL" id="WHOS01000002">
    <property type="protein sequence ID" value="NUA98188.1"/>
    <property type="molecule type" value="Genomic_DNA"/>
</dbReference>
<evidence type="ECO:0000256" key="2">
    <source>
        <dbReference type="SAM" id="Phobius"/>
    </source>
</evidence>
<proteinExistence type="predicted"/>
<dbReference type="Proteomes" id="UP000605086">
    <property type="component" value="Unassembled WGS sequence"/>
</dbReference>
<feature type="transmembrane region" description="Helical" evidence="2">
    <location>
        <begin position="55"/>
        <end position="79"/>
    </location>
</feature>
<dbReference type="RefSeq" id="WP_174469593.1">
    <property type="nucleotide sequence ID" value="NZ_JAGINN010000006.1"/>
</dbReference>
<protein>
    <submittedName>
        <fullName evidence="3">Uncharacterized protein</fullName>
    </submittedName>
</protein>
<evidence type="ECO:0000256" key="1">
    <source>
        <dbReference type="SAM" id="MobiDB-lite"/>
    </source>
</evidence>
<keyword evidence="2" id="KW-0812">Transmembrane</keyword>
<keyword evidence="2" id="KW-1133">Transmembrane helix</keyword>
<evidence type="ECO:0000313" key="4">
    <source>
        <dbReference type="Proteomes" id="UP000605086"/>
    </source>
</evidence>
<evidence type="ECO:0000313" key="3">
    <source>
        <dbReference type="EMBL" id="NUA98188.1"/>
    </source>
</evidence>